<geneLocation type="plasmid" evidence="2">
    <name>pNSL1</name>
</geneLocation>
<accession>Q06GA4</accession>
<sequence>MSAETVSAAAAIAAAVIAVAALYFTFKQASSAARQTELQQRIHEDSAQPYVWADIRLHPQHGELLQFVVKNEGPTVATDVHLTITPPLRAGWMLKGTETDHGPHRQNNRFSSIPPGREMVWNLAVSHAIGDGSGPREFSVTVDVVGPYGPVQNEYVLNVDDYLGVAATAPGTVLGLQKSMEKSLKTMTDVIRKTSESADP</sequence>
<keyword evidence="1" id="KW-0472">Membrane</keyword>
<reference evidence="2" key="1">
    <citation type="submission" date="2006-08" db="EMBL/GenBank/DDBJ databases">
        <title>The complete nucleotide sequence of Nocardia linear plasmid pNSL1.</title>
        <authorList>
            <person name="Zhu Y."/>
            <person name="Xu M."/>
            <person name="Qin Z."/>
        </authorList>
    </citation>
    <scope>NUCLEOTIDE SEQUENCE</scope>
    <source>
        <strain evidence="2">NS1</strain>
        <plasmid evidence="2">pNSL1</plasmid>
    </source>
</reference>
<dbReference type="AlphaFoldDB" id="Q06GA4"/>
<keyword evidence="1" id="KW-0812">Transmembrane</keyword>
<protein>
    <submittedName>
        <fullName evidence="2">Uncharacterized protein</fullName>
    </submittedName>
</protein>
<organism evidence="2">
    <name type="scientific">Rhodococcus sp. NS1</name>
    <dbReference type="NCBI Taxonomy" id="402236"/>
    <lineage>
        <taxon>Bacteria</taxon>
        <taxon>Bacillati</taxon>
        <taxon>Actinomycetota</taxon>
        <taxon>Actinomycetes</taxon>
        <taxon>Mycobacteriales</taxon>
        <taxon>Nocardiaceae</taxon>
        <taxon>Rhodococcus</taxon>
    </lineage>
</organism>
<evidence type="ECO:0000313" key="2">
    <source>
        <dbReference type="EMBL" id="ABI79407.1"/>
    </source>
</evidence>
<gene>
    <name evidence="2" type="ORF">PNSL1.079</name>
</gene>
<feature type="transmembrane region" description="Helical" evidence="1">
    <location>
        <begin position="6"/>
        <end position="26"/>
    </location>
</feature>
<keyword evidence="1" id="KW-1133">Transmembrane helix</keyword>
<name>Q06GA4_9NOCA</name>
<proteinExistence type="predicted"/>
<evidence type="ECO:0000256" key="1">
    <source>
        <dbReference type="SAM" id="Phobius"/>
    </source>
</evidence>
<dbReference type="EMBL" id="DQ888171">
    <property type="protein sequence ID" value="ABI79407.1"/>
    <property type="molecule type" value="Genomic_DNA"/>
</dbReference>
<keyword evidence="2" id="KW-0614">Plasmid</keyword>